<sequence>ENAVLYEEMKAKEAGLLAEHLHWITPLGIVVGVLVVVAIIVALVYCLYCKKKKQPEVGKQPSLATIPPTKPVGSTTVEINMIEKLMAKEASLTPNAKKSQSNVLVKEQGDAVKRQPSKTNVLCADQPLNAPSFVSTPNVEKCTTSEEKQGVQPEIVKEVCPQIVATPKTPEKMPLKTSGAEEGVRNKDGIKMEVKKIAIQKEVEKLVAKTPLIPVGGIKKNDELELKKDGEKTTTEERLGPSKLTKTSTLEGTGRTKTEVEKKATKTTSEDDLRTGRLSNVSTPISKTPRTSVDGNKNKDNVGIKNDAQKTTTEEEPQPGPSKMETKFLIGRDGRKMEVKREVATTQKGIKTREGARTASGSDLEEEETQASEISNVFQRSLKKSMSGESKKKVKSRGSSKKTKSGKSKSKSGKSRNTKSGKSKKSSKSGQSKKAAENERRTRRMNYDSMSAEEEADLRHHLNTNEKFRQAFDKIARDGDSDEPEVKTAEEKKSVVEEFYPGYLSRGLVQPTISTDLIVSRKRRNSDDGGRRTDSTDN</sequence>
<protein>
    <submittedName>
        <fullName evidence="2">Uncharacterized protein</fullName>
    </submittedName>
</protein>
<dbReference type="WBParaSite" id="JU765_v2.g4025.t1">
    <property type="protein sequence ID" value="JU765_v2.g4025.t1"/>
    <property type="gene ID" value="JU765_v2.g4025"/>
</dbReference>
<proteinExistence type="predicted"/>
<name>A0AC34R6Q2_9BILA</name>
<evidence type="ECO:0000313" key="2">
    <source>
        <dbReference type="WBParaSite" id="JU765_v2.g4025.t1"/>
    </source>
</evidence>
<accession>A0AC34R6Q2</accession>
<evidence type="ECO:0000313" key="1">
    <source>
        <dbReference type="Proteomes" id="UP000887576"/>
    </source>
</evidence>
<dbReference type="Proteomes" id="UP000887576">
    <property type="component" value="Unplaced"/>
</dbReference>
<organism evidence="1 2">
    <name type="scientific">Panagrolaimus sp. JU765</name>
    <dbReference type="NCBI Taxonomy" id="591449"/>
    <lineage>
        <taxon>Eukaryota</taxon>
        <taxon>Metazoa</taxon>
        <taxon>Ecdysozoa</taxon>
        <taxon>Nematoda</taxon>
        <taxon>Chromadorea</taxon>
        <taxon>Rhabditida</taxon>
        <taxon>Tylenchina</taxon>
        <taxon>Panagrolaimomorpha</taxon>
        <taxon>Panagrolaimoidea</taxon>
        <taxon>Panagrolaimidae</taxon>
        <taxon>Panagrolaimus</taxon>
    </lineage>
</organism>
<reference evidence="2" key="1">
    <citation type="submission" date="2022-11" db="UniProtKB">
        <authorList>
            <consortium name="WormBaseParasite"/>
        </authorList>
    </citation>
    <scope>IDENTIFICATION</scope>
</reference>